<reference evidence="1" key="2">
    <citation type="submission" date="2018-03" db="EMBL/GenBank/DDBJ databases">
        <title>The Triticum urartu genome reveals the dynamic nature of wheat genome evolution.</title>
        <authorList>
            <person name="Ling H."/>
            <person name="Ma B."/>
            <person name="Shi X."/>
            <person name="Liu H."/>
            <person name="Dong L."/>
            <person name="Sun H."/>
            <person name="Cao Y."/>
            <person name="Gao Q."/>
            <person name="Zheng S."/>
            <person name="Li Y."/>
            <person name="Yu Y."/>
            <person name="Du H."/>
            <person name="Qi M."/>
            <person name="Li Y."/>
            <person name="Yu H."/>
            <person name="Cui Y."/>
            <person name="Wang N."/>
            <person name="Chen C."/>
            <person name="Wu H."/>
            <person name="Zhao Y."/>
            <person name="Zhang J."/>
            <person name="Li Y."/>
            <person name="Zhou W."/>
            <person name="Zhang B."/>
            <person name="Hu W."/>
            <person name="Eijk M."/>
            <person name="Tang J."/>
            <person name="Witsenboer H."/>
            <person name="Zhao S."/>
            <person name="Li Z."/>
            <person name="Zhang A."/>
            <person name="Wang D."/>
            <person name="Liang C."/>
        </authorList>
    </citation>
    <scope>NUCLEOTIDE SEQUENCE [LARGE SCALE GENOMIC DNA]</scope>
    <source>
        <strain evidence="1">cv. G1812</strain>
    </source>
</reference>
<dbReference type="AlphaFoldDB" id="A0A8R7QV95"/>
<name>A0A8R7QV95_TRIUA</name>
<dbReference type="EnsemblPlants" id="TuG1812G0700000047.01.T01">
    <property type="protein sequence ID" value="TuG1812G0700000047.01.T01.cds431940"/>
    <property type="gene ID" value="TuG1812G0700000047.01"/>
</dbReference>
<protein>
    <submittedName>
        <fullName evidence="1">Uncharacterized protein</fullName>
    </submittedName>
</protein>
<proteinExistence type="predicted"/>
<accession>A0A8R7QV95</accession>
<evidence type="ECO:0000313" key="2">
    <source>
        <dbReference type="Proteomes" id="UP000015106"/>
    </source>
</evidence>
<reference evidence="2" key="1">
    <citation type="journal article" date="2013" name="Nature">
        <title>Draft genome of the wheat A-genome progenitor Triticum urartu.</title>
        <authorList>
            <person name="Ling H.Q."/>
            <person name="Zhao S."/>
            <person name="Liu D."/>
            <person name="Wang J."/>
            <person name="Sun H."/>
            <person name="Zhang C."/>
            <person name="Fan H."/>
            <person name="Li D."/>
            <person name="Dong L."/>
            <person name="Tao Y."/>
            <person name="Gao C."/>
            <person name="Wu H."/>
            <person name="Li Y."/>
            <person name="Cui Y."/>
            <person name="Guo X."/>
            <person name="Zheng S."/>
            <person name="Wang B."/>
            <person name="Yu K."/>
            <person name="Liang Q."/>
            <person name="Yang W."/>
            <person name="Lou X."/>
            <person name="Chen J."/>
            <person name="Feng M."/>
            <person name="Jian J."/>
            <person name="Zhang X."/>
            <person name="Luo G."/>
            <person name="Jiang Y."/>
            <person name="Liu J."/>
            <person name="Wang Z."/>
            <person name="Sha Y."/>
            <person name="Zhang B."/>
            <person name="Wu H."/>
            <person name="Tang D."/>
            <person name="Shen Q."/>
            <person name="Xue P."/>
            <person name="Zou S."/>
            <person name="Wang X."/>
            <person name="Liu X."/>
            <person name="Wang F."/>
            <person name="Yang Y."/>
            <person name="An X."/>
            <person name="Dong Z."/>
            <person name="Zhang K."/>
            <person name="Zhang X."/>
            <person name="Luo M.C."/>
            <person name="Dvorak J."/>
            <person name="Tong Y."/>
            <person name="Wang J."/>
            <person name="Yang H."/>
            <person name="Li Z."/>
            <person name="Wang D."/>
            <person name="Zhang A."/>
            <person name="Wang J."/>
        </authorList>
    </citation>
    <scope>NUCLEOTIDE SEQUENCE</scope>
    <source>
        <strain evidence="2">cv. G1812</strain>
    </source>
</reference>
<evidence type="ECO:0000313" key="1">
    <source>
        <dbReference type="EnsemblPlants" id="TuG1812G0700000047.01.T01.cds431940"/>
    </source>
</evidence>
<organism evidence="1 2">
    <name type="scientific">Triticum urartu</name>
    <name type="common">Red wild einkorn</name>
    <name type="synonym">Crithodium urartu</name>
    <dbReference type="NCBI Taxonomy" id="4572"/>
    <lineage>
        <taxon>Eukaryota</taxon>
        <taxon>Viridiplantae</taxon>
        <taxon>Streptophyta</taxon>
        <taxon>Embryophyta</taxon>
        <taxon>Tracheophyta</taxon>
        <taxon>Spermatophyta</taxon>
        <taxon>Magnoliopsida</taxon>
        <taxon>Liliopsida</taxon>
        <taxon>Poales</taxon>
        <taxon>Poaceae</taxon>
        <taxon>BOP clade</taxon>
        <taxon>Pooideae</taxon>
        <taxon>Triticodae</taxon>
        <taxon>Triticeae</taxon>
        <taxon>Triticinae</taxon>
        <taxon>Triticum</taxon>
    </lineage>
</organism>
<keyword evidence="2" id="KW-1185">Reference proteome</keyword>
<dbReference type="Gramene" id="TuG1812G0700000047.01.T01">
    <property type="protein sequence ID" value="TuG1812G0700000047.01.T01.cds431940"/>
    <property type="gene ID" value="TuG1812G0700000047.01"/>
</dbReference>
<sequence>REACVLQFKITMDKKHEKSMFRTELVLIGSMILAEPRGGEGAWEIKKLRHLLAVNVC</sequence>
<dbReference type="Proteomes" id="UP000015106">
    <property type="component" value="Chromosome 7"/>
</dbReference>
<reference evidence="1" key="3">
    <citation type="submission" date="2022-06" db="UniProtKB">
        <authorList>
            <consortium name="EnsemblPlants"/>
        </authorList>
    </citation>
    <scope>IDENTIFICATION</scope>
</reference>